<evidence type="ECO:0000313" key="6">
    <source>
        <dbReference type="Proteomes" id="UP000008366"/>
    </source>
</evidence>
<evidence type="ECO:0000256" key="2">
    <source>
        <dbReference type="ARBA" id="ARBA00022679"/>
    </source>
</evidence>
<dbReference type="PANTHER" id="PTHR12526">
    <property type="entry name" value="GLYCOSYLTRANSFERASE"/>
    <property type="match status" value="1"/>
</dbReference>
<sequence>MIARRPDRLAVAYLTSRYPALSHTFIEREVQGLRDQGVRVETFTVRPAPPDSLVTPQLREQAARTRPLLGAGAGTWLRAHLALAVRHPGVWGAGLSRALRTGPLSPRARLWQVFYFAEAVVLLQHLRRLGIRHVHAHFVNVASDVARHTAALGRDLQGPQAGWRWSFTMHGPTGFESVKAVDLAAKTREADGVSCITDYCRSQLMALVDPPHWERMRVVHMTVDAHTYHPPSRPRAHVGPLRLLFVGRLVPQKGPSVLLDAIDLLRRQGVDVHARIVGAGPLADDLALQVQRRDLGGRVELTGPLGQDRLPQLYREADLFVLPSFAEGLPVVLMEAMATGLPVVTTQIAGVNELVTDGTHGRIVAAGRADLLAAAIAGLASDPAKRERMGEAAREAVLAGFTLEAGAAAARDFIAGVQGVQGVEGVVQPAGSAADSAAGSAADRPRHEPGRPTRRERIRLRVKGVRR</sequence>
<feature type="domain" description="Glycosyl transferase family 1" evidence="4">
    <location>
        <begin position="240"/>
        <end position="395"/>
    </location>
</feature>
<dbReference type="eggNOG" id="COG0438">
    <property type="taxonomic scope" value="Bacteria"/>
</dbReference>
<evidence type="ECO:0000259" key="4">
    <source>
        <dbReference type="Pfam" id="PF00534"/>
    </source>
</evidence>
<name>K6X138_9MICO</name>
<protein>
    <submittedName>
        <fullName evidence="5">Putative glycosyltransferase</fullName>
    </submittedName>
</protein>
<proteinExistence type="predicted"/>
<dbReference type="EMBL" id="BAHD01000099">
    <property type="protein sequence ID" value="GAB98087.1"/>
    <property type="molecule type" value="Genomic_DNA"/>
</dbReference>
<feature type="compositionally biased region" description="Basic residues" evidence="3">
    <location>
        <begin position="456"/>
        <end position="467"/>
    </location>
</feature>
<dbReference type="OrthoDB" id="506201at2"/>
<feature type="compositionally biased region" description="Basic and acidic residues" evidence="3">
    <location>
        <begin position="443"/>
        <end position="455"/>
    </location>
</feature>
<dbReference type="CDD" id="cd03801">
    <property type="entry name" value="GT4_PimA-like"/>
    <property type="match status" value="1"/>
</dbReference>
<evidence type="ECO:0000313" key="5">
    <source>
        <dbReference type="EMBL" id="GAB98087.1"/>
    </source>
</evidence>
<dbReference type="PANTHER" id="PTHR12526:SF510">
    <property type="entry name" value="D-INOSITOL 3-PHOSPHATE GLYCOSYLTRANSFERASE"/>
    <property type="match status" value="1"/>
</dbReference>
<dbReference type="SUPFAM" id="SSF53756">
    <property type="entry name" value="UDP-Glycosyltransferase/glycogen phosphorylase"/>
    <property type="match status" value="1"/>
</dbReference>
<dbReference type="Gene3D" id="3.40.50.2000">
    <property type="entry name" value="Glycogen Phosphorylase B"/>
    <property type="match status" value="2"/>
</dbReference>
<keyword evidence="6" id="KW-1185">Reference proteome</keyword>
<feature type="compositionally biased region" description="Low complexity" evidence="3">
    <location>
        <begin position="431"/>
        <end position="442"/>
    </location>
</feature>
<dbReference type="GO" id="GO:0016757">
    <property type="term" value="F:glycosyltransferase activity"/>
    <property type="evidence" value="ECO:0007669"/>
    <property type="project" value="UniProtKB-KW"/>
</dbReference>
<organism evidence="5 6">
    <name type="scientific">Kineosphaera limosa NBRC 100340</name>
    <dbReference type="NCBI Taxonomy" id="1184609"/>
    <lineage>
        <taxon>Bacteria</taxon>
        <taxon>Bacillati</taxon>
        <taxon>Actinomycetota</taxon>
        <taxon>Actinomycetes</taxon>
        <taxon>Micrococcales</taxon>
        <taxon>Dermatophilaceae</taxon>
        <taxon>Kineosphaera</taxon>
    </lineage>
</organism>
<accession>K6X138</accession>
<feature type="region of interest" description="Disordered" evidence="3">
    <location>
        <begin position="431"/>
        <end position="467"/>
    </location>
</feature>
<dbReference type="Pfam" id="PF00534">
    <property type="entry name" value="Glycos_transf_1"/>
    <property type="match status" value="1"/>
</dbReference>
<keyword evidence="2 5" id="KW-0808">Transferase</keyword>
<evidence type="ECO:0000256" key="1">
    <source>
        <dbReference type="ARBA" id="ARBA00022676"/>
    </source>
</evidence>
<gene>
    <name evidence="5" type="ORF">KILIM_099_00110</name>
</gene>
<keyword evidence="1" id="KW-0328">Glycosyltransferase</keyword>
<reference evidence="5 6" key="1">
    <citation type="submission" date="2012-08" db="EMBL/GenBank/DDBJ databases">
        <title>Whole genome shotgun sequence of Kineosphaera limosa NBRC 100340.</title>
        <authorList>
            <person name="Yoshida I."/>
            <person name="Isaki S."/>
            <person name="Hosoyama A."/>
            <person name="Tsuchikane K."/>
            <person name="Katsumata H."/>
            <person name="Ando Y."/>
            <person name="Ohji S."/>
            <person name="Hamada M."/>
            <person name="Tamura T."/>
            <person name="Yamazoe A."/>
            <person name="Yamazaki S."/>
            <person name="Fujita N."/>
        </authorList>
    </citation>
    <scope>NUCLEOTIDE SEQUENCE [LARGE SCALE GENOMIC DNA]</scope>
    <source>
        <strain evidence="5 6">NBRC 100340</strain>
    </source>
</reference>
<evidence type="ECO:0000256" key="3">
    <source>
        <dbReference type="SAM" id="MobiDB-lite"/>
    </source>
</evidence>
<comment type="caution">
    <text evidence="5">The sequence shown here is derived from an EMBL/GenBank/DDBJ whole genome shotgun (WGS) entry which is preliminary data.</text>
</comment>
<dbReference type="InterPro" id="IPR001296">
    <property type="entry name" value="Glyco_trans_1"/>
</dbReference>
<dbReference type="RefSeq" id="WP_006594619.1">
    <property type="nucleotide sequence ID" value="NZ_BAHD01000099.1"/>
</dbReference>
<dbReference type="STRING" id="1184609.KILIM_099_00110"/>
<dbReference type="Proteomes" id="UP000008366">
    <property type="component" value="Unassembled WGS sequence"/>
</dbReference>
<dbReference type="AlphaFoldDB" id="K6X138"/>